<dbReference type="InterPro" id="IPR036434">
    <property type="entry name" value="Beta_cellobiohydrolase_sf"/>
</dbReference>
<feature type="active site" evidence="8">
    <location>
        <position position="128"/>
    </location>
</feature>
<keyword evidence="5 10" id="KW-0119">Carbohydrate metabolism</keyword>
<evidence type="ECO:0000256" key="6">
    <source>
        <dbReference type="ARBA" id="ARBA00023295"/>
    </source>
</evidence>
<keyword evidence="2 10" id="KW-0378">Hydrolase</keyword>
<dbReference type="PANTHER" id="PTHR34876">
    <property type="match status" value="1"/>
</dbReference>
<dbReference type="InterPro" id="IPR016288">
    <property type="entry name" value="Beta_cellobiohydrolase"/>
</dbReference>
<protein>
    <recommendedName>
        <fullName evidence="10">Glucanase</fullName>
        <ecNumber evidence="10">3.2.1.-</ecNumber>
    </recommendedName>
</protein>
<accession>A0ABP4TY22</accession>
<keyword evidence="7 10" id="KW-0624">Polysaccharide degradation</keyword>
<evidence type="ECO:0000256" key="8">
    <source>
        <dbReference type="PROSITE-ProRule" id="PRU10056"/>
    </source>
</evidence>
<name>A0ABP4TY22_9ACTN</name>
<dbReference type="Pfam" id="PF01341">
    <property type="entry name" value="Glyco_hydro_6"/>
    <property type="match status" value="1"/>
</dbReference>
<keyword evidence="1 10" id="KW-0732">Signal</keyword>
<evidence type="ECO:0000313" key="12">
    <source>
        <dbReference type="Proteomes" id="UP001500618"/>
    </source>
</evidence>
<dbReference type="PANTHER" id="PTHR34876:SF4">
    <property type="entry name" value="1,4-BETA-D-GLUCAN CELLOBIOHYDROLASE C-RELATED"/>
    <property type="match status" value="1"/>
</dbReference>
<gene>
    <name evidence="11" type="ORF">GCM10009765_51240</name>
</gene>
<evidence type="ECO:0000256" key="5">
    <source>
        <dbReference type="ARBA" id="ARBA00023277"/>
    </source>
</evidence>
<dbReference type="PROSITE" id="PS00656">
    <property type="entry name" value="GLYCOSYL_HYDROL_F6_2"/>
    <property type="match status" value="1"/>
</dbReference>
<evidence type="ECO:0000256" key="10">
    <source>
        <dbReference type="RuleBase" id="RU361186"/>
    </source>
</evidence>
<dbReference type="InterPro" id="IPR001524">
    <property type="entry name" value="Glyco_hydro_6_CS"/>
</dbReference>
<evidence type="ECO:0000256" key="4">
    <source>
        <dbReference type="ARBA" id="ARBA00023157"/>
    </source>
</evidence>
<evidence type="ECO:0000256" key="1">
    <source>
        <dbReference type="ARBA" id="ARBA00022729"/>
    </source>
</evidence>
<comment type="caution">
    <text evidence="11">The sequence shown here is derived from an EMBL/GenBank/DDBJ whole genome shotgun (WGS) entry which is preliminary data.</text>
</comment>
<evidence type="ECO:0000313" key="11">
    <source>
        <dbReference type="EMBL" id="GAA1695782.1"/>
    </source>
</evidence>
<keyword evidence="6 10" id="KW-0326">Glycosidase</keyword>
<organism evidence="11 12">
    <name type="scientific">Fodinicola feengrottensis</name>
    <dbReference type="NCBI Taxonomy" id="435914"/>
    <lineage>
        <taxon>Bacteria</taxon>
        <taxon>Bacillati</taxon>
        <taxon>Actinomycetota</taxon>
        <taxon>Actinomycetes</taxon>
        <taxon>Mycobacteriales</taxon>
        <taxon>Fodinicola</taxon>
    </lineage>
</organism>
<evidence type="ECO:0000256" key="7">
    <source>
        <dbReference type="ARBA" id="ARBA00023326"/>
    </source>
</evidence>
<dbReference type="EC" id="3.2.1.-" evidence="10"/>
<feature type="active site" description="Proton donor" evidence="9">
    <location>
        <position position="166"/>
    </location>
</feature>
<proteinExistence type="inferred from homology"/>
<feature type="chain" id="PRO_5044976159" description="Glucanase" evidence="10">
    <location>
        <begin position="38"/>
        <end position="339"/>
    </location>
</feature>
<reference evidence="12" key="1">
    <citation type="journal article" date="2019" name="Int. J. Syst. Evol. Microbiol.">
        <title>The Global Catalogue of Microorganisms (GCM) 10K type strain sequencing project: providing services to taxonomists for standard genome sequencing and annotation.</title>
        <authorList>
            <consortium name="The Broad Institute Genomics Platform"/>
            <consortium name="The Broad Institute Genome Sequencing Center for Infectious Disease"/>
            <person name="Wu L."/>
            <person name="Ma J."/>
        </authorList>
    </citation>
    <scope>NUCLEOTIDE SEQUENCE [LARGE SCALE GENOMIC DNA]</scope>
    <source>
        <strain evidence="12">JCM 14718</strain>
    </source>
</reference>
<dbReference type="SUPFAM" id="SSF51989">
    <property type="entry name" value="Glycosyl hydrolases family 6, cellulases"/>
    <property type="match status" value="1"/>
</dbReference>
<dbReference type="PROSITE" id="PS00655">
    <property type="entry name" value="GLYCOSYL_HYDROL_F6_1"/>
    <property type="match status" value="1"/>
</dbReference>
<keyword evidence="12" id="KW-1185">Reference proteome</keyword>
<dbReference type="RefSeq" id="WP_279579140.1">
    <property type="nucleotide sequence ID" value="NZ_BAAANY010000020.1"/>
</dbReference>
<evidence type="ECO:0000256" key="3">
    <source>
        <dbReference type="ARBA" id="ARBA00023001"/>
    </source>
</evidence>
<feature type="signal peptide" evidence="10">
    <location>
        <begin position="1"/>
        <end position="37"/>
    </location>
</feature>
<dbReference type="Proteomes" id="UP001500618">
    <property type="component" value="Unassembled WGS sequence"/>
</dbReference>
<sequence length="339" mass="35300">MEIFRTGRPEIGRCGFRLAAAAAVLVAALGAAGSASGAELVGARPHSPIEMTNGFYVDPESHPATWARDHADDSRAPAIASAIGSKPIARWFGNWSGDISSAVSGFVGAAANVDQLPVLVAYNIPGRDCGGNSSGGAGSPEAYRAWISTFAAAIGDLPAVVVIEPDALPQLDCLPTDGDRQVRTDMINYATTQFRDKSPNTWAYLDAGNAGWMSADVMAPRLEAAGLRNVRGFSDNVSNFYTTEQSIGFSNAVDDQLSSRYGYTTPFVIDVGRNGNGANGQWCNPAGRKLGEDSRTGGGAEMLLWVKVPGDSDGTCGSAPSVPAGQFSPDLATHLINGN</sequence>
<dbReference type="Gene3D" id="3.20.20.40">
    <property type="entry name" value="1, 4-beta cellobiohydrolase"/>
    <property type="match status" value="1"/>
</dbReference>
<dbReference type="GO" id="GO:0016787">
    <property type="term" value="F:hydrolase activity"/>
    <property type="evidence" value="ECO:0007669"/>
    <property type="project" value="UniProtKB-KW"/>
</dbReference>
<keyword evidence="3 10" id="KW-0136">Cellulose degradation</keyword>
<comment type="similarity">
    <text evidence="10">Belongs to the glycosyl hydrolase family 6.</text>
</comment>
<evidence type="ECO:0000256" key="9">
    <source>
        <dbReference type="PROSITE-ProRule" id="PRU10057"/>
    </source>
</evidence>
<evidence type="ECO:0000256" key="2">
    <source>
        <dbReference type="ARBA" id="ARBA00022801"/>
    </source>
</evidence>
<dbReference type="EMBL" id="BAAANY010000020">
    <property type="protein sequence ID" value="GAA1695782.1"/>
    <property type="molecule type" value="Genomic_DNA"/>
</dbReference>
<dbReference type="PIRSF" id="PIRSF001100">
    <property type="entry name" value="Beta_cellobiohydrolase"/>
    <property type="match status" value="1"/>
</dbReference>
<keyword evidence="4" id="KW-1015">Disulfide bond</keyword>
<dbReference type="PRINTS" id="PR00733">
    <property type="entry name" value="GLHYDRLASE6"/>
</dbReference>